<comment type="caution">
    <text evidence="1">The sequence shown here is derived from an EMBL/GenBank/DDBJ whole genome shotgun (WGS) entry which is preliminary data.</text>
</comment>
<evidence type="ECO:0000313" key="2">
    <source>
        <dbReference type="Proteomes" id="UP000887013"/>
    </source>
</evidence>
<reference evidence="1" key="1">
    <citation type="submission" date="2020-08" db="EMBL/GenBank/DDBJ databases">
        <title>Multicomponent nature underlies the extraordinary mechanical properties of spider dragline silk.</title>
        <authorList>
            <person name="Kono N."/>
            <person name="Nakamura H."/>
            <person name="Mori M."/>
            <person name="Yoshida Y."/>
            <person name="Ohtoshi R."/>
            <person name="Malay A.D."/>
            <person name="Moran D.A.P."/>
            <person name="Tomita M."/>
            <person name="Numata K."/>
            <person name="Arakawa K."/>
        </authorList>
    </citation>
    <scope>NUCLEOTIDE SEQUENCE</scope>
</reference>
<gene>
    <name evidence="1" type="primary">AVEN_118288_1</name>
    <name evidence="1" type="ORF">NPIL_374821</name>
</gene>
<dbReference type="Proteomes" id="UP000887013">
    <property type="component" value="Unassembled WGS sequence"/>
</dbReference>
<sequence>MDSSKRSEVKLVPIVVRYFGLQDGIQVHLQVLKLQNFDEMSGKKSSKVSHYFCSMSKKYKLEEKLACQTTDTTNNNYDDVKIKGNENAFRKAQNDLDRHNLRIGCSTHIVHNQ</sequence>
<keyword evidence="2" id="KW-1185">Reference proteome</keyword>
<protein>
    <submittedName>
        <fullName evidence="1">Uncharacterized protein</fullName>
    </submittedName>
</protein>
<name>A0A8X6N3V1_NEPPI</name>
<dbReference type="EMBL" id="BMAW01099898">
    <property type="protein sequence ID" value="GFS92318.1"/>
    <property type="molecule type" value="Genomic_DNA"/>
</dbReference>
<accession>A0A8X6N3V1</accession>
<dbReference type="AlphaFoldDB" id="A0A8X6N3V1"/>
<dbReference type="OrthoDB" id="7971529at2759"/>
<proteinExistence type="predicted"/>
<organism evidence="1 2">
    <name type="scientific">Nephila pilipes</name>
    <name type="common">Giant wood spider</name>
    <name type="synonym">Nephila maculata</name>
    <dbReference type="NCBI Taxonomy" id="299642"/>
    <lineage>
        <taxon>Eukaryota</taxon>
        <taxon>Metazoa</taxon>
        <taxon>Ecdysozoa</taxon>
        <taxon>Arthropoda</taxon>
        <taxon>Chelicerata</taxon>
        <taxon>Arachnida</taxon>
        <taxon>Araneae</taxon>
        <taxon>Araneomorphae</taxon>
        <taxon>Entelegynae</taxon>
        <taxon>Araneoidea</taxon>
        <taxon>Nephilidae</taxon>
        <taxon>Nephila</taxon>
    </lineage>
</organism>
<evidence type="ECO:0000313" key="1">
    <source>
        <dbReference type="EMBL" id="GFS92318.1"/>
    </source>
</evidence>